<dbReference type="Gramene" id="Zm00001eb344840_T001">
    <property type="protein sequence ID" value="Zm00001eb344840_P001"/>
    <property type="gene ID" value="Zm00001eb344840"/>
</dbReference>
<feature type="transmembrane region" description="Helical" evidence="1">
    <location>
        <begin position="143"/>
        <end position="162"/>
    </location>
</feature>
<evidence type="ECO:0000313" key="2">
    <source>
        <dbReference type="EnsemblPlants" id="Zm00001eb344840_P001"/>
    </source>
</evidence>
<reference evidence="2" key="2">
    <citation type="submission" date="2019-07" db="EMBL/GenBank/DDBJ databases">
        <authorList>
            <person name="Seetharam A."/>
            <person name="Woodhouse M."/>
            <person name="Cannon E."/>
        </authorList>
    </citation>
    <scope>NUCLEOTIDE SEQUENCE [LARGE SCALE GENOMIC DNA]</scope>
    <source>
        <strain evidence="2">cv. B73</strain>
    </source>
</reference>
<keyword evidence="1" id="KW-0472">Membrane</keyword>
<keyword evidence="1" id="KW-1133">Transmembrane helix</keyword>
<keyword evidence="1" id="KW-0812">Transmembrane</keyword>
<keyword evidence="3" id="KW-1185">Reference proteome</keyword>
<dbReference type="AlphaFoldDB" id="A0A804QN04"/>
<reference evidence="2" key="3">
    <citation type="submission" date="2021-05" db="UniProtKB">
        <authorList>
            <consortium name="EnsemblPlants"/>
        </authorList>
    </citation>
    <scope>IDENTIFICATION</scope>
    <source>
        <strain evidence="2">cv. B73</strain>
    </source>
</reference>
<proteinExistence type="predicted"/>
<evidence type="ECO:0000313" key="3">
    <source>
        <dbReference type="Proteomes" id="UP000007305"/>
    </source>
</evidence>
<sequence>MIVLELTDIDVVQLEKMHQEKQLDKLVDKGLGSKYDRIELEEMMQVALLYTQFLPGHRTKMSKVVRIQEGDGLAERAPVRVPLAGAGGERHRTSCWRTWRRGGGLGLIVVVADGCRISTVTLRAACPASHHTPRTTLTQLGKIAIIARLCNGIVVAPLLLLPAAAAGLLMNLLAFPLVCWHGSLWLWAKIRANYNIPKEVMKTCITPLTKLSC</sequence>
<reference evidence="3" key="1">
    <citation type="journal article" date="2009" name="Science">
        <title>The B73 maize genome: complexity, diversity, and dynamics.</title>
        <authorList>
            <person name="Schnable P.S."/>
            <person name="Ware D."/>
            <person name="Fulton R.S."/>
            <person name="Stein J.C."/>
            <person name="Wei F."/>
            <person name="Pasternak S."/>
            <person name="Liang C."/>
            <person name="Zhang J."/>
            <person name="Fulton L."/>
            <person name="Graves T.A."/>
            <person name="Minx P."/>
            <person name="Reily A.D."/>
            <person name="Courtney L."/>
            <person name="Kruchowski S.S."/>
            <person name="Tomlinson C."/>
            <person name="Strong C."/>
            <person name="Delehaunty K."/>
            <person name="Fronick C."/>
            <person name="Courtney B."/>
            <person name="Rock S.M."/>
            <person name="Belter E."/>
            <person name="Du F."/>
            <person name="Kim K."/>
            <person name="Abbott R.M."/>
            <person name="Cotton M."/>
            <person name="Levy A."/>
            <person name="Marchetto P."/>
            <person name="Ochoa K."/>
            <person name="Jackson S.M."/>
            <person name="Gillam B."/>
            <person name="Chen W."/>
            <person name="Yan L."/>
            <person name="Higginbotham J."/>
            <person name="Cardenas M."/>
            <person name="Waligorski J."/>
            <person name="Applebaum E."/>
            <person name="Phelps L."/>
            <person name="Falcone J."/>
            <person name="Kanchi K."/>
            <person name="Thane T."/>
            <person name="Scimone A."/>
            <person name="Thane N."/>
            <person name="Henke J."/>
            <person name="Wang T."/>
            <person name="Ruppert J."/>
            <person name="Shah N."/>
            <person name="Rotter K."/>
            <person name="Hodges J."/>
            <person name="Ingenthron E."/>
            <person name="Cordes M."/>
            <person name="Kohlberg S."/>
            <person name="Sgro J."/>
            <person name="Delgado B."/>
            <person name="Mead K."/>
            <person name="Chinwalla A."/>
            <person name="Leonard S."/>
            <person name="Crouse K."/>
            <person name="Collura K."/>
            <person name="Kudrna D."/>
            <person name="Currie J."/>
            <person name="He R."/>
            <person name="Angelova A."/>
            <person name="Rajasekar S."/>
            <person name="Mueller T."/>
            <person name="Lomeli R."/>
            <person name="Scara G."/>
            <person name="Ko A."/>
            <person name="Delaney K."/>
            <person name="Wissotski M."/>
            <person name="Lopez G."/>
            <person name="Campos D."/>
            <person name="Braidotti M."/>
            <person name="Ashley E."/>
            <person name="Golser W."/>
            <person name="Kim H."/>
            <person name="Lee S."/>
            <person name="Lin J."/>
            <person name="Dujmic Z."/>
            <person name="Kim W."/>
            <person name="Talag J."/>
            <person name="Zuccolo A."/>
            <person name="Fan C."/>
            <person name="Sebastian A."/>
            <person name="Kramer M."/>
            <person name="Spiegel L."/>
            <person name="Nascimento L."/>
            <person name="Zutavern T."/>
            <person name="Miller B."/>
            <person name="Ambroise C."/>
            <person name="Muller S."/>
            <person name="Spooner W."/>
            <person name="Narechania A."/>
            <person name="Ren L."/>
            <person name="Wei S."/>
            <person name="Kumari S."/>
            <person name="Faga B."/>
            <person name="Levy M.J."/>
            <person name="McMahan L."/>
            <person name="Van Buren P."/>
            <person name="Vaughn M.W."/>
            <person name="Ying K."/>
            <person name="Yeh C.-T."/>
            <person name="Emrich S.J."/>
            <person name="Jia Y."/>
            <person name="Kalyanaraman A."/>
            <person name="Hsia A.-P."/>
            <person name="Barbazuk W.B."/>
            <person name="Baucom R.S."/>
            <person name="Brutnell T.P."/>
            <person name="Carpita N.C."/>
            <person name="Chaparro C."/>
            <person name="Chia J.-M."/>
            <person name="Deragon J.-M."/>
            <person name="Estill J.C."/>
            <person name="Fu Y."/>
            <person name="Jeddeloh J.A."/>
            <person name="Han Y."/>
            <person name="Lee H."/>
            <person name="Li P."/>
            <person name="Lisch D.R."/>
            <person name="Liu S."/>
            <person name="Liu Z."/>
            <person name="Nagel D.H."/>
            <person name="McCann M.C."/>
            <person name="SanMiguel P."/>
            <person name="Myers A.M."/>
            <person name="Nettleton D."/>
            <person name="Nguyen J."/>
            <person name="Penning B.W."/>
            <person name="Ponnala L."/>
            <person name="Schneider K.L."/>
            <person name="Schwartz D.C."/>
            <person name="Sharma A."/>
            <person name="Soderlund C."/>
            <person name="Springer N.M."/>
            <person name="Sun Q."/>
            <person name="Wang H."/>
            <person name="Waterman M."/>
            <person name="Westerman R."/>
            <person name="Wolfgruber T.K."/>
            <person name="Yang L."/>
            <person name="Yu Y."/>
            <person name="Zhang L."/>
            <person name="Zhou S."/>
            <person name="Zhu Q."/>
            <person name="Bennetzen J.L."/>
            <person name="Dawe R.K."/>
            <person name="Jiang J."/>
            <person name="Jiang N."/>
            <person name="Presting G.G."/>
            <person name="Wessler S.R."/>
            <person name="Aluru S."/>
            <person name="Martienssen R.A."/>
            <person name="Clifton S.W."/>
            <person name="McCombie W.R."/>
            <person name="Wing R.A."/>
            <person name="Wilson R.K."/>
        </authorList>
    </citation>
    <scope>NUCLEOTIDE SEQUENCE [LARGE SCALE GENOMIC DNA]</scope>
    <source>
        <strain evidence="3">cv. B73</strain>
    </source>
</reference>
<feature type="transmembrane region" description="Helical" evidence="1">
    <location>
        <begin position="168"/>
        <end position="188"/>
    </location>
</feature>
<dbReference type="InParanoid" id="A0A804QN04"/>
<organism evidence="2 3">
    <name type="scientific">Zea mays</name>
    <name type="common">Maize</name>
    <dbReference type="NCBI Taxonomy" id="4577"/>
    <lineage>
        <taxon>Eukaryota</taxon>
        <taxon>Viridiplantae</taxon>
        <taxon>Streptophyta</taxon>
        <taxon>Embryophyta</taxon>
        <taxon>Tracheophyta</taxon>
        <taxon>Spermatophyta</taxon>
        <taxon>Magnoliopsida</taxon>
        <taxon>Liliopsida</taxon>
        <taxon>Poales</taxon>
        <taxon>Poaceae</taxon>
        <taxon>PACMAD clade</taxon>
        <taxon>Panicoideae</taxon>
        <taxon>Andropogonodae</taxon>
        <taxon>Andropogoneae</taxon>
        <taxon>Tripsacinae</taxon>
        <taxon>Zea</taxon>
    </lineage>
</organism>
<protein>
    <submittedName>
        <fullName evidence="2">Uncharacterized protein</fullName>
    </submittedName>
</protein>
<name>A0A804QN04_MAIZE</name>
<accession>A0A804QN04</accession>
<dbReference type="Proteomes" id="UP000007305">
    <property type="component" value="Chromosome 8"/>
</dbReference>
<dbReference type="EnsemblPlants" id="Zm00001eb344840_T001">
    <property type="protein sequence ID" value="Zm00001eb344840_P001"/>
    <property type="gene ID" value="Zm00001eb344840"/>
</dbReference>
<evidence type="ECO:0000256" key="1">
    <source>
        <dbReference type="SAM" id="Phobius"/>
    </source>
</evidence>